<keyword evidence="1" id="KW-0175">Coiled coil</keyword>
<feature type="region of interest" description="Disordered" evidence="2">
    <location>
        <begin position="146"/>
        <end position="189"/>
    </location>
</feature>
<feature type="region of interest" description="Disordered" evidence="2">
    <location>
        <begin position="872"/>
        <end position="919"/>
    </location>
</feature>
<name>A0AAW1T5F3_9CHLO</name>
<dbReference type="EMBL" id="JALJOV010000352">
    <property type="protein sequence ID" value="KAK9864443.1"/>
    <property type="molecule type" value="Genomic_DNA"/>
</dbReference>
<evidence type="ECO:0000256" key="1">
    <source>
        <dbReference type="SAM" id="Coils"/>
    </source>
</evidence>
<proteinExistence type="predicted"/>
<accession>A0AAW1T5F3</accession>
<feature type="region of interest" description="Disordered" evidence="2">
    <location>
        <begin position="1171"/>
        <end position="1196"/>
    </location>
</feature>
<organism evidence="3 4">
    <name type="scientific">Apatococcus fuscideae</name>
    <dbReference type="NCBI Taxonomy" id="2026836"/>
    <lineage>
        <taxon>Eukaryota</taxon>
        <taxon>Viridiplantae</taxon>
        <taxon>Chlorophyta</taxon>
        <taxon>core chlorophytes</taxon>
        <taxon>Trebouxiophyceae</taxon>
        <taxon>Chlorellales</taxon>
        <taxon>Chlorellaceae</taxon>
        <taxon>Apatococcus</taxon>
    </lineage>
</organism>
<feature type="region of interest" description="Disordered" evidence="2">
    <location>
        <begin position="45"/>
        <end position="83"/>
    </location>
</feature>
<feature type="compositionally biased region" description="Basic and acidic residues" evidence="2">
    <location>
        <begin position="1175"/>
        <end position="1192"/>
    </location>
</feature>
<dbReference type="Proteomes" id="UP001485043">
    <property type="component" value="Unassembled WGS sequence"/>
</dbReference>
<feature type="compositionally biased region" description="Low complexity" evidence="2">
    <location>
        <begin position="170"/>
        <end position="179"/>
    </location>
</feature>
<evidence type="ECO:0000313" key="4">
    <source>
        <dbReference type="Proteomes" id="UP001485043"/>
    </source>
</evidence>
<feature type="compositionally biased region" description="Polar residues" evidence="2">
    <location>
        <begin position="147"/>
        <end position="157"/>
    </location>
</feature>
<comment type="caution">
    <text evidence="3">The sequence shown here is derived from an EMBL/GenBank/DDBJ whole genome shotgun (WGS) entry which is preliminary data.</text>
</comment>
<gene>
    <name evidence="3" type="ORF">WJX84_002151</name>
</gene>
<feature type="region of interest" description="Disordered" evidence="2">
    <location>
        <begin position="270"/>
        <end position="294"/>
    </location>
</feature>
<feature type="compositionally biased region" description="Polar residues" evidence="2">
    <location>
        <begin position="880"/>
        <end position="909"/>
    </location>
</feature>
<dbReference type="AlphaFoldDB" id="A0AAW1T5F3"/>
<feature type="coiled-coil region" evidence="1">
    <location>
        <begin position="500"/>
        <end position="569"/>
    </location>
</feature>
<evidence type="ECO:0000313" key="3">
    <source>
        <dbReference type="EMBL" id="KAK9864443.1"/>
    </source>
</evidence>
<keyword evidence="4" id="KW-1185">Reference proteome</keyword>
<feature type="region of interest" description="Disordered" evidence="2">
    <location>
        <begin position="1"/>
        <end position="29"/>
    </location>
</feature>
<feature type="region of interest" description="Disordered" evidence="2">
    <location>
        <begin position="941"/>
        <end position="966"/>
    </location>
</feature>
<evidence type="ECO:0000256" key="2">
    <source>
        <dbReference type="SAM" id="MobiDB-lite"/>
    </source>
</evidence>
<protein>
    <submittedName>
        <fullName evidence="3">Uncharacterized protein</fullName>
    </submittedName>
</protein>
<feature type="coiled-coil region" evidence="1">
    <location>
        <begin position="231"/>
        <end position="258"/>
    </location>
</feature>
<sequence length="1228" mass="130747">MQQEGSDAGLEITRWKGPSQRQWLQQREFDSTSARGPVWLAKMGHDLLSPTKGRKLHGPSPSMVRVPKLDLPLPLASPRRRGSTAAIDEMDSFMPLTPAPTTPGISSNPDARAVKSLGASRYSMPRSPRIPTSAAAAELAQVYPRSWNGTPRESQAKQADAINPTEQHDPAAASAEAASGGPGGLGDGQRTLQQLLARNEILVTMLEDSRKANDSLSVEMVHLKQLMDLQKADIEIREGDLQKQINDFEERRAAARKKWQLDSVMNTQSLHAASPPESKENIPTSPLRPPSTPESSRKIMALEAKLMAQREQLLLDQIHNQSIELLDKQDMVSELERSQHNLQRMIDSQAVQLEQVQEANEAKAADATETIANLQEKLAALSAELGKALQRGQQHASTLNLIKQVQDSFLLICQQLAYALHAKMGDMLGDVYHQLAQQKLVHLTTAGSEADDPEAHQLSAFSGDGLKIVERLKLTQEGLQLEYQLRLRKEQSEADLSAKLAALQLQLSATQGECDLLKRALSQLKARSKKMEQLQSDKETEQERLEEALDQTMEQMAALQAELEALQNKIGIDASTQTSDNMATSARDTSAARDATAARRRSLVAISAEIAHDITTGQTVTSTQPAPISASSAAPMGFASAMGLTRRGSNAGSLAASLSRGALSIGPDAAIQLEHKDSVASSNSDEMLDLGRAKISKLTRRGSSTGNLGSLPKMSVGPDLAGDIASAAGEGMTSPFAAISDTLKLPSAGMLTRRGSIAGSLMPGSPRMSVGPDMFPHAERYESLAGMSFEQHSDLGHVKSGRLTRRGSTAGNLALFQKTSVGLNLSAELSGHLSEPGNNQLAIPIPTAIDEPRHVSLTRRSSTAGIKALHFDVAPDTEAGQESTAANEAEGMSSTAATSPRLSHCTSANPPAPGLFRRGSNLGSMAANFSKMVVQHSMPFGDAAESSSSPSSLHRGPSGQRISQQGNTAGDLFSQTLFQTAVGLEAGAHNRSLDSETTLGRRPGKVVNLSSEAFGNQSFKSRLSFSYPTPARILIEPSATEANVTDVPAHISPPAVPFLQTAASSDVNKGVPISQLPTALMSISATGTASADLQNGDAEGGTANQYVMENPSAVAPDVHHPLRVLKGPKGQTSHGAAGWRAPTPEPAFYIAPGSSDMPNQSDAAGPWILSAEPPSGHESHVRPVPEPTESHRQRSPRMLHVSQEAAAAEPKEFSKLFIEGSGSALNIP</sequence>
<feature type="coiled-coil region" evidence="1">
    <location>
        <begin position="357"/>
        <end position="391"/>
    </location>
</feature>
<reference evidence="3 4" key="1">
    <citation type="journal article" date="2024" name="Nat. Commun.">
        <title>Phylogenomics reveals the evolutionary origins of lichenization in chlorophyte algae.</title>
        <authorList>
            <person name="Puginier C."/>
            <person name="Libourel C."/>
            <person name="Otte J."/>
            <person name="Skaloud P."/>
            <person name="Haon M."/>
            <person name="Grisel S."/>
            <person name="Petersen M."/>
            <person name="Berrin J.G."/>
            <person name="Delaux P.M."/>
            <person name="Dal Grande F."/>
            <person name="Keller J."/>
        </authorList>
    </citation>
    <scope>NUCLEOTIDE SEQUENCE [LARGE SCALE GENOMIC DNA]</scope>
    <source>
        <strain evidence="3 4">SAG 2523</strain>
    </source>
</reference>